<gene>
    <name evidence="3" type="ORF">BCF38_105172</name>
    <name evidence="4" type="ORF">SAMN05421539_105172</name>
</gene>
<evidence type="ECO:0000313" key="3">
    <source>
        <dbReference type="EMBL" id="PWJ18184.1"/>
    </source>
</evidence>
<evidence type="ECO:0000313" key="4">
    <source>
        <dbReference type="EMBL" id="SSA46709.1"/>
    </source>
</evidence>
<dbReference type="PANTHER" id="PTHR13847">
    <property type="entry name" value="SARCOSINE DEHYDROGENASE-RELATED"/>
    <property type="match status" value="1"/>
</dbReference>
<evidence type="ECO:0000259" key="2">
    <source>
        <dbReference type="Pfam" id="PF01266"/>
    </source>
</evidence>
<feature type="domain" description="FAD dependent oxidoreductase" evidence="2">
    <location>
        <begin position="39"/>
        <end position="380"/>
    </location>
</feature>
<dbReference type="InterPro" id="IPR006076">
    <property type="entry name" value="FAD-dep_OxRdtase"/>
</dbReference>
<accession>A0A2Y9AXD3</accession>
<dbReference type="RefSeq" id="WP_109564662.1">
    <property type="nucleotide sequence ID" value="NZ_QGDJ01000005.1"/>
</dbReference>
<evidence type="ECO:0000256" key="1">
    <source>
        <dbReference type="ARBA" id="ARBA00023002"/>
    </source>
</evidence>
<evidence type="ECO:0000313" key="6">
    <source>
        <dbReference type="Proteomes" id="UP000251571"/>
    </source>
</evidence>
<protein>
    <submittedName>
        <fullName evidence="4">Gamma-glutamylputrescine oxidase</fullName>
    </submittedName>
</protein>
<proteinExistence type="predicted"/>
<dbReference type="AlphaFoldDB" id="A0A2Y9AXD3"/>
<dbReference type="PANTHER" id="PTHR13847:SF281">
    <property type="entry name" value="FAD DEPENDENT OXIDOREDUCTASE DOMAIN-CONTAINING PROTEIN"/>
    <property type="match status" value="1"/>
</dbReference>
<dbReference type="Proteomes" id="UP000245839">
    <property type="component" value="Unassembled WGS sequence"/>
</dbReference>
<dbReference type="GO" id="GO:0005737">
    <property type="term" value="C:cytoplasm"/>
    <property type="evidence" value="ECO:0007669"/>
    <property type="project" value="TreeGrafter"/>
</dbReference>
<dbReference type="Pfam" id="PF01266">
    <property type="entry name" value="DAO"/>
    <property type="match status" value="1"/>
</dbReference>
<dbReference type="Proteomes" id="UP000251571">
    <property type="component" value="Unassembled WGS sequence"/>
</dbReference>
<dbReference type="EMBL" id="UETC01000005">
    <property type="protein sequence ID" value="SSA46709.1"/>
    <property type="molecule type" value="Genomic_DNA"/>
</dbReference>
<keyword evidence="5" id="KW-1185">Reference proteome</keyword>
<dbReference type="SUPFAM" id="SSF51905">
    <property type="entry name" value="FAD/NAD(P)-binding domain"/>
    <property type="match status" value="1"/>
</dbReference>
<reference evidence="3 5" key="2">
    <citation type="submission" date="2018-03" db="EMBL/GenBank/DDBJ databases">
        <title>Genomic Encyclopedia of Archaeal and Bacterial Type Strains, Phase II (KMG-II): from individual species to whole genera.</title>
        <authorList>
            <person name="Goeker M."/>
        </authorList>
    </citation>
    <scope>NUCLEOTIDE SEQUENCE [LARGE SCALE GENOMIC DNA]</scope>
    <source>
        <strain evidence="3 5">DSM 25227</strain>
    </source>
</reference>
<dbReference type="EMBL" id="QGDJ01000005">
    <property type="protein sequence ID" value="PWJ18184.1"/>
    <property type="molecule type" value="Genomic_DNA"/>
</dbReference>
<organism evidence="4 6">
    <name type="scientific">Jannaschia seohaensis</name>
    <dbReference type="NCBI Taxonomy" id="475081"/>
    <lineage>
        <taxon>Bacteria</taxon>
        <taxon>Pseudomonadati</taxon>
        <taxon>Pseudomonadota</taxon>
        <taxon>Alphaproteobacteria</taxon>
        <taxon>Rhodobacterales</taxon>
        <taxon>Roseobacteraceae</taxon>
        <taxon>Jannaschia</taxon>
    </lineage>
</organism>
<dbReference type="Gene3D" id="3.30.9.10">
    <property type="entry name" value="D-Amino Acid Oxidase, subunit A, domain 2"/>
    <property type="match status" value="1"/>
</dbReference>
<sequence length="430" mass="45605">MSDWLHANGDAGVWPKTWYAENVALPDPHPALDGAREADLCVIGAGITGLSAALHAARAGLSVIVLEAQRVGWGASGRNGGQIGSGFNWDQSRLEASSGPDARALWDLAEEAKALTFALIAEHAPEADLRPGVLSACLTERALAGSADWAEQMGREYGTTYEVLDRDALRARIGTGAYAGGVLDRSAGYCNPLAYVLGLARAAEAAGAVIFERSEVTRIGERVETGAGSVKARFVLQATNGYAPGLTKRTARRVLPINNYIAVTEPLATPPMADPVAVADSRVVVNYFWQTRDGRLVYGGGESYGKRFPGDIARRVRANMARVYPDLAEAHLTHAWGGTLAVTATRLPYLDEVAPGVFSAGGYSGHGLALSALFGRVCVEAMRGDRTRFDHLRRLPTPALPGGRVLGPWAAQAGMMWGAVRDRLASRSTS</sequence>
<evidence type="ECO:0000313" key="5">
    <source>
        <dbReference type="Proteomes" id="UP000245839"/>
    </source>
</evidence>
<dbReference type="Gene3D" id="3.50.50.60">
    <property type="entry name" value="FAD/NAD(P)-binding domain"/>
    <property type="match status" value="1"/>
</dbReference>
<name>A0A2Y9AXD3_9RHOB</name>
<dbReference type="GO" id="GO:0016491">
    <property type="term" value="F:oxidoreductase activity"/>
    <property type="evidence" value="ECO:0007669"/>
    <property type="project" value="UniProtKB-KW"/>
</dbReference>
<reference evidence="4 6" key="1">
    <citation type="submission" date="2016-10" db="EMBL/GenBank/DDBJ databases">
        <authorList>
            <person name="Cai Z."/>
        </authorList>
    </citation>
    <scope>NUCLEOTIDE SEQUENCE [LARGE SCALE GENOMIC DNA]</scope>
    <source>
        <strain evidence="4 6">DSM 25227</strain>
    </source>
</reference>
<dbReference type="OrthoDB" id="9806601at2"/>
<dbReference type="InterPro" id="IPR036188">
    <property type="entry name" value="FAD/NAD-bd_sf"/>
</dbReference>
<keyword evidence="1" id="KW-0560">Oxidoreductase</keyword>